<accession>A0AAD5IWH6</accession>
<keyword evidence="8" id="KW-0479">Metal-binding</keyword>
<dbReference type="CDD" id="cd00056">
    <property type="entry name" value="ENDO3c"/>
    <property type="match status" value="1"/>
</dbReference>
<evidence type="ECO:0000313" key="20">
    <source>
        <dbReference type="EMBL" id="KAI9178654.1"/>
    </source>
</evidence>
<comment type="subcellular location">
    <subcellularLocation>
        <location evidence="3">Nucleus</location>
    </subcellularLocation>
</comment>
<evidence type="ECO:0000256" key="18">
    <source>
        <dbReference type="SAM" id="MobiDB-lite"/>
    </source>
</evidence>
<dbReference type="FunFam" id="1.10.340.30:FF:000011">
    <property type="entry name" value="Adenine DNA glycosylase"/>
    <property type="match status" value="1"/>
</dbReference>
<dbReference type="GO" id="GO:0006284">
    <property type="term" value="P:base-excision repair"/>
    <property type="evidence" value="ECO:0007669"/>
    <property type="project" value="InterPro"/>
</dbReference>
<dbReference type="EMBL" id="JAJSOW010000102">
    <property type="protein sequence ID" value="KAI9178654.1"/>
    <property type="molecule type" value="Genomic_DNA"/>
</dbReference>
<dbReference type="InterPro" id="IPR011257">
    <property type="entry name" value="DNA_glycosylase"/>
</dbReference>
<evidence type="ECO:0000256" key="2">
    <source>
        <dbReference type="ARBA" id="ARBA00001966"/>
    </source>
</evidence>
<proteinExistence type="inferred from homology"/>
<dbReference type="AlphaFoldDB" id="A0AAD5IWH6"/>
<dbReference type="GO" id="GO:0006298">
    <property type="term" value="P:mismatch repair"/>
    <property type="evidence" value="ECO:0007669"/>
    <property type="project" value="TreeGrafter"/>
</dbReference>
<reference evidence="20" key="2">
    <citation type="submission" date="2023-02" db="EMBL/GenBank/DDBJ databases">
        <authorList>
            <person name="Swenson N.G."/>
            <person name="Wegrzyn J.L."/>
            <person name="Mcevoy S.L."/>
        </authorList>
    </citation>
    <scope>NUCLEOTIDE SEQUENCE</scope>
    <source>
        <strain evidence="20">91603</strain>
        <tissue evidence="20">Leaf</tissue>
    </source>
</reference>
<keyword evidence="10" id="KW-0378">Hydrolase</keyword>
<dbReference type="PANTHER" id="PTHR42944">
    <property type="entry name" value="ADENINE DNA GLYCOSYLASE"/>
    <property type="match status" value="1"/>
</dbReference>
<evidence type="ECO:0000256" key="10">
    <source>
        <dbReference type="ARBA" id="ARBA00022801"/>
    </source>
</evidence>
<dbReference type="GO" id="GO:0032357">
    <property type="term" value="F:oxidized purine DNA binding"/>
    <property type="evidence" value="ECO:0007669"/>
    <property type="project" value="TreeGrafter"/>
</dbReference>
<dbReference type="Gene3D" id="1.10.340.30">
    <property type="entry name" value="Hypothetical protein, domain 2"/>
    <property type="match status" value="1"/>
</dbReference>
<evidence type="ECO:0000256" key="4">
    <source>
        <dbReference type="ARBA" id="ARBA00008343"/>
    </source>
</evidence>
<dbReference type="CDD" id="cd03431">
    <property type="entry name" value="NUDIX_DNA_Glycosylase_C-MutY"/>
    <property type="match status" value="1"/>
</dbReference>
<dbReference type="InterPro" id="IPR044298">
    <property type="entry name" value="MIG/MutY"/>
</dbReference>
<organism evidence="20 21">
    <name type="scientific">Acer negundo</name>
    <name type="common">Box elder</name>
    <dbReference type="NCBI Taxonomy" id="4023"/>
    <lineage>
        <taxon>Eukaryota</taxon>
        <taxon>Viridiplantae</taxon>
        <taxon>Streptophyta</taxon>
        <taxon>Embryophyta</taxon>
        <taxon>Tracheophyta</taxon>
        <taxon>Spermatophyta</taxon>
        <taxon>Magnoliopsida</taxon>
        <taxon>eudicotyledons</taxon>
        <taxon>Gunneridae</taxon>
        <taxon>Pentapetalae</taxon>
        <taxon>rosids</taxon>
        <taxon>malvids</taxon>
        <taxon>Sapindales</taxon>
        <taxon>Sapindaceae</taxon>
        <taxon>Hippocastanoideae</taxon>
        <taxon>Acereae</taxon>
        <taxon>Acer</taxon>
    </lineage>
</organism>
<evidence type="ECO:0000256" key="9">
    <source>
        <dbReference type="ARBA" id="ARBA00022763"/>
    </source>
</evidence>
<sequence length="738" mass="82164">MTSIVWSHKPLLGPYLLSRELEIFSKLVSCRSLLGTHNYRSSIPAMDESTKKRQSRKKNKKRQPPEEKTTLTLLITDPEEDIEDLFSDKEIKQIRVSLLEWYDENQRELPWRQRSGSESDGGEEEKRAYGVWVSEIMLQQTRVQTVIEYYNRWMKKWPTIHHLSQASLEEVNEMWAGLGYYRRARFLLEGAKMIVDGGGGFPNIVSALLKVPGIGNYTAGAIASIAFNEAVPVVDGNVIRVLARLKAISANPKDSLTVKNFWKLAAQLVDPCRPGDFNQSLMELGATVCTPLNPSCASCPVSGQCRALSISKHDSSVLVTDYPIKVEKTKQRHDISAACVVEILGGQDGSEINQHDSRFLLVKRPDEGLLAGLWEFPSVMLDEEVNLTRRRKETDCFLKKSFSLDSKKNCNIVSREDVGEFVHIFSHIRLKVYVELLVLRLKGGMNDWLEKQNKGTMAWKCVDNEALSNMGLTSGVRKVYTMVEKFKQKGSTTNSIPSRKRTSSKKLRYDCLWRIKIGGITIDFVLNIDMAASLGGRAVGVSSFPSSSSYLGRHVKATTSSSSSSAFSLQMASKSATSRGCITCSAVQETSTSAADKQEVNTAEKAEEKEAPPAKPKPSAKAAKAPVKPLPQLMEEEVIPSLKATLETQKELSDIELSFQDNKLEGSFTKNSIGYSFWAFFPTGVLTGPKGFSLSSYGQGASTVEPFLVDEKKITARQIVFWVEKRLAAQGIIPVWKE</sequence>
<dbReference type="GO" id="GO:0005634">
    <property type="term" value="C:nucleus"/>
    <property type="evidence" value="ECO:0007669"/>
    <property type="project" value="UniProtKB-SubCell"/>
</dbReference>
<gene>
    <name evidence="20" type="ORF">LWI28_029262</name>
</gene>
<dbReference type="GO" id="GO:0035485">
    <property type="term" value="F:adenine/guanine mispair binding"/>
    <property type="evidence" value="ECO:0007669"/>
    <property type="project" value="TreeGrafter"/>
</dbReference>
<keyword evidence="15" id="KW-0326">Glycosidase</keyword>
<feature type="domain" description="HhH-GPD" evidence="19">
    <location>
        <begin position="137"/>
        <end position="287"/>
    </location>
</feature>
<evidence type="ECO:0000259" key="19">
    <source>
        <dbReference type="SMART" id="SM00478"/>
    </source>
</evidence>
<feature type="compositionally biased region" description="Low complexity" evidence="18">
    <location>
        <begin position="617"/>
        <end position="626"/>
    </location>
</feature>
<feature type="region of interest" description="Disordered" evidence="18">
    <location>
        <begin position="593"/>
        <end position="626"/>
    </location>
</feature>
<dbReference type="GO" id="GO:0051539">
    <property type="term" value="F:4 iron, 4 sulfur cluster binding"/>
    <property type="evidence" value="ECO:0007669"/>
    <property type="project" value="UniProtKB-KW"/>
</dbReference>
<evidence type="ECO:0000256" key="15">
    <source>
        <dbReference type="ARBA" id="ARBA00023295"/>
    </source>
</evidence>
<dbReference type="InterPro" id="IPR021374">
    <property type="entry name" value="DUF2996"/>
</dbReference>
<keyword evidence="13" id="KW-0234">DNA repair</keyword>
<evidence type="ECO:0000313" key="21">
    <source>
        <dbReference type="Proteomes" id="UP001064489"/>
    </source>
</evidence>
<dbReference type="Proteomes" id="UP001064489">
    <property type="component" value="Chromosome 5"/>
</dbReference>
<keyword evidence="11" id="KW-0408">Iron</keyword>
<evidence type="ECO:0000256" key="16">
    <source>
        <dbReference type="ARBA" id="ARBA00058024"/>
    </source>
</evidence>
<evidence type="ECO:0000256" key="14">
    <source>
        <dbReference type="ARBA" id="ARBA00023242"/>
    </source>
</evidence>
<protein>
    <recommendedName>
        <fullName evidence="6">Adenine DNA glycosylase</fullName>
        <ecNumber evidence="5">3.2.2.31</ecNumber>
    </recommendedName>
    <alternativeName>
        <fullName evidence="17">MutY homolog</fullName>
    </alternativeName>
</protein>
<keyword evidence="7" id="KW-0004">4Fe-4S</keyword>
<keyword evidence="21" id="KW-1185">Reference proteome</keyword>
<dbReference type="SUPFAM" id="SSF55811">
    <property type="entry name" value="Nudix"/>
    <property type="match status" value="1"/>
</dbReference>
<dbReference type="FunFam" id="1.10.1670.10:FF:000002">
    <property type="entry name" value="Adenine DNA glycosylase"/>
    <property type="match status" value="1"/>
</dbReference>
<dbReference type="InterPro" id="IPR023170">
    <property type="entry name" value="HhH_base_excis_C"/>
</dbReference>
<comment type="function">
    <text evidence="16">Involved in oxidative DNA damage repair. Initiates repair of A*oxoG to C*G by removing the inappropriately paired adenine base from the DNA backbone. Possesses both adenine and 2-OH-A DNA glycosylase activities.</text>
</comment>
<comment type="caution">
    <text evidence="20">The sequence shown here is derived from an EMBL/GenBank/DDBJ whole genome shotgun (WGS) entry which is preliminary data.</text>
</comment>
<evidence type="ECO:0000256" key="7">
    <source>
        <dbReference type="ARBA" id="ARBA00022485"/>
    </source>
</evidence>
<feature type="compositionally biased region" description="Basic and acidic residues" evidence="18">
    <location>
        <begin position="596"/>
        <end position="612"/>
    </location>
</feature>
<keyword evidence="14" id="KW-0539">Nucleus</keyword>
<evidence type="ECO:0000256" key="13">
    <source>
        <dbReference type="ARBA" id="ARBA00023204"/>
    </source>
</evidence>
<reference evidence="20" key="1">
    <citation type="journal article" date="2022" name="Plant J.">
        <title>Strategies of tolerance reflected in two North American maple genomes.</title>
        <authorList>
            <person name="McEvoy S.L."/>
            <person name="Sezen U.U."/>
            <person name="Trouern-Trend A."/>
            <person name="McMahon S.M."/>
            <person name="Schaberg P.G."/>
            <person name="Yang J."/>
            <person name="Wegrzyn J.L."/>
            <person name="Swenson N.G."/>
        </authorList>
    </citation>
    <scope>NUCLEOTIDE SEQUENCE</scope>
    <source>
        <strain evidence="20">91603</strain>
    </source>
</reference>
<name>A0AAD5IWH6_ACENE</name>
<dbReference type="InterPro" id="IPR015797">
    <property type="entry name" value="NUDIX_hydrolase-like_dom_sf"/>
</dbReference>
<dbReference type="Gene3D" id="1.10.1670.10">
    <property type="entry name" value="Helix-hairpin-Helix base-excision DNA repair enzymes (C-terminal)"/>
    <property type="match status" value="1"/>
</dbReference>
<dbReference type="GO" id="GO:0034039">
    <property type="term" value="F:8-oxo-7,8-dihydroguanine DNA N-glycosylase activity"/>
    <property type="evidence" value="ECO:0007669"/>
    <property type="project" value="TreeGrafter"/>
</dbReference>
<dbReference type="PANTHER" id="PTHR42944:SF1">
    <property type="entry name" value="ADENINE DNA GLYCOSYLASE"/>
    <property type="match status" value="1"/>
</dbReference>
<dbReference type="FunFam" id="3.90.79.10:FF:000026">
    <property type="entry name" value="Adenine DNA glycosylase"/>
    <property type="match status" value="1"/>
</dbReference>
<evidence type="ECO:0000256" key="6">
    <source>
        <dbReference type="ARBA" id="ARBA00022023"/>
    </source>
</evidence>
<dbReference type="GO" id="GO:0000701">
    <property type="term" value="F:purine-specific mismatch base pair DNA N-glycosylase activity"/>
    <property type="evidence" value="ECO:0007669"/>
    <property type="project" value="UniProtKB-EC"/>
</dbReference>
<keyword evidence="12" id="KW-0411">Iron-sulfur</keyword>
<dbReference type="Pfam" id="PF14815">
    <property type="entry name" value="NUDIX_4"/>
    <property type="match status" value="1"/>
</dbReference>
<comment type="catalytic activity">
    <reaction evidence="1">
        <text>Hydrolyzes free adenine bases from 7,8-dihydro-8-oxoguanine:adenine mismatched double-stranded DNA, leaving an apurinic site.</text>
        <dbReference type="EC" id="3.2.2.31"/>
    </reaction>
</comment>
<dbReference type="EC" id="3.2.2.31" evidence="5"/>
<evidence type="ECO:0000256" key="11">
    <source>
        <dbReference type="ARBA" id="ARBA00023004"/>
    </source>
</evidence>
<dbReference type="Pfam" id="PF11210">
    <property type="entry name" value="DUF2996"/>
    <property type="match status" value="1"/>
</dbReference>
<evidence type="ECO:0000256" key="17">
    <source>
        <dbReference type="ARBA" id="ARBA00081502"/>
    </source>
</evidence>
<feature type="region of interest" description="Disordered" evidence="18">
    <location>
        <begin position="44"/>
        <end position="69"/>
    </location>
</feature>
<evidence type="ECO:0000256" key="5">
    <source>
        <dbReference type="ARBA" id="ARBA00012045"/>
    </source>
</evidence>
<dbReference type="InterPro" id="IPR003265">
    <property type="entry name" value="HhH-GPD_domain"/>
</dbReference>
<dbReference type="SUPFAM" id="SSF48150">
    <property type="entry name" value="DNA-glycosylase"/>
    <property type="match status" value="1"/>
</dbReference>
<keyword evidence="9" id="KW-0227">DNA damage</keyword>
<feature type="compositionally biased region" description="Basic residues" evidence="18">
    <location>
        <begin position="52"/>
        <end position="62"/>
    </location>
</feature>
<dbReference type="GO" id="GO:0046872">
    <property type="term" value="F:metal ion binding"/>
    <property type="evidence" value="ECO:0007669"/>
    <property type="project" value="UniProtKB-KW"/>
</dbReference>
<dbReference type="SMART" id="SM00478">
    <property type="entry name" value="ENDO3c"/>
    <property type="match status" value="1"/>
</dbReference>
<evidence type="ECO:0000256" key="12">
    <source>
        <dbReference type="ARBA" id="ARBA00023014"/>
    </source>
</evidence>
<evidence type="ECO:0000256" key="8">
    <source>
        <dbReference type="ARBA" id="ARBA00022723"/>
    </source>
</evidence>
<dbReference type="Pfam" id="PF00730">
    <property type="entry name" value="HhH-GPD"/>
    <property type="match status" value="1"/>
</dbReference>
<dbReference type="InterPro" id="IPR029119">
    <property type="entry name" value="MutY_C"/>
</dbReference>
<dbReference type="Gene3D" id="3.90.79.10">
    <property type="entry name" value="Nucleoside Triphosphate Pyrophosphohydrolase"/>
    <property type="match status" value="1"/>
</dbReference>
<evidence type="ECO:0000256" key="1">
    <source>
        <dbReference type="ARBA" id="ARBA00000843"/>
    </source>
</evidence>
<evidence type="ECO:0000256" key="3">
    <source>
        <dbReference type="ARBA" id="ARBA00004123"/>
    </source>
</evidence>
<comment type="similarity">
    <text evidence="4">Belongs to the Nth/MutY family.</text>
</comment>
<comment type="cofactor">
    <cofactor evidence="2">
        <name>[4Fe-4S] cluster</name>
        <dbReference type="ChEBI" id="CHEBI:49883"/>
    </cofactor>
</comment>